<organism evidence="4 5">
    <name type="scientific">Frondihabitans australicus</name>
    <dbReference type="NCBI Taxonomy" id="386892"/>
    <lineage>
        <taxon>Bacteria</taxon>
        <taxon>Bacillati</taxon>
        <taxon>Actinomycetota</taxon>
        <taxon>Actinomycetes</taxon>
        <taxon>Micrococcales</taxon>
        <taxon>Microbacteriaceae</taxon>
        <taxon>Frondihabitans</taxon>
    </lineage>
</organism>
<dbReference type="InterPro" id="IPR009057">
    <property type="entry name" value="Homeodomain-like_sf"/>
</dbReference>
<dbReference type="OrthoDB" id="4726108at2"/>
<dbReference type="Proteomes" id="UP000280008">
    <property type="component" value="Unassembled WGS sequence"/>
</dbReference>
<dbReference type="PROSITE" id="PS50977">
    <property type="entry name" value="HTH_TETR_2"/>
    <property type="match status" value="1"/>
</dbReference>
<proteinExistence type="predicted"/>
<feature type="domain" description="HTH tetR-type" evidence="3">
    <location>
        <begin position="7"/>
        <end position="67"/>
    </location>
</feature>
<dbReference type="Pfam" id="PF17926">
    <property type="entry name" value="TetR_C_21"/>
    <property type="match status" value="1"/>
</dbReference>
<reference evidence="4 5" key="1">
    <citation type="submission" date="2018-10" db="EMBL/GenBank/DDBJ databases">
        <title>Sequencing the genomes of 1000 actinobacteria strains.</title>
        <authorList>
            <person name="Klenk H.-P."/>
        </authorList>
    </citation>
    <scope>NUCLEOTIDE SEQUENCE [LARGE SCALE GENOMIC DNA]</scope>
    <source>
        <strain evidence="4 5">DSM 17894</strain>
    </source>
</reference>
<dbReference type="GO" id="GO:0003677">
    <property type="term" value="F:DNA binding"/>
    <property type="evidence" value="ECO:0007669"/>
    <property type="project" value="UniProtKB-UniRule"/>
</dbReference>
<protein>
    <submittedName>
        <fullName evidence="4">TetR family transcriptional regulator</fullName>
    </submittedName>
</protein>
<feature type="DNA-binding region" description="H-T-H motif" evidence="2">
    <location>
        <begin position="30"/>
        <end position="49"/>
    </location>
</feature>
<dbReference type="InterPro" id="IPR050109">
    <property type="entry name" value="HTH-type_TetR-like_transc_reg"/>
</dbReference>
<keyword evidence="5" id="KW-1185">Reference proteome</keyword>
<dbReference type="SUPFAM" id="SSF46689">
    <property type="entry name" value="Homeodomain-like"/>
    <property type="match status" value="1"/>
</dbReference>
<dbReference type="Gene3D" id="1.10.357.10">
    <property type="entry name" value="Tetracycline Repressor, domain 2"/>
    <property type="match status" value="1"/>
</dbReference>
<dbReference type="PANTHER" id="PTHR30328">
    <property type="entry name" value="TRANSCRIPTIONAL REPRESSOR"/>
    <property type="match status" value="1"/>
</dbReference>
<evidence type="ECO:0000313" key="4">
    <source>
        <dbReference type="EMBL" id="RKR73415.1"/>
    </source>
</evidence>
<dbReference type="AlphaFoldDB" id="A0A495IE58"/>
<dbReference type="InterPro" id="IPR001647">
    <property type="entry name" value="HTH_TetR"/>
</dbReference>
<accession>A0A495IE58</accession>
<dbReference type="SUPFAM" id="SSF48498">
    <property type="entry name" value="Tetracyclin repressor-like, C-terminal domain"/>
    <property type="match status" value="1"/>
</dbReference>
<evidence type="ECO:0000259" key="3">
    <source>
        <dbReference type="PROSITE" id="PS50977"/>
    </source>
</evidence>
<sequence>MRERNPDDKKRRLLDAALTEFARSGLAGTRIDTIASRAACSAGLVYTYFGSKEALFDAVLADISERTVAEVALDPADLPGYARRLHEAGVEHPDVQRFATWYQLERTGGRSTATDEAMSSKIEAIRRAQEHADTPPAPDAAPATLDPALDPAALALAVQALARMWFTEPEAVTAVVDPEHDEAYRSRAVEAAAAALVAGARIEASGAR</sequence>
<comment type="caution">
    <text evidence="4">The sequence shown here is derived from an EMBL/GenBank/DDBJ whole genome shotgun (WGS) entry which is preliminary data.</text>
</comment>
<dbReference type="PANTHER" id="PTHR30328:SF54">
    <property type="entry name" value="HTH-TYPE TRANSCRIPTIONAL REPRESSOR SCO4008"/>
    <property type="match status" value="1"/>
</dbReference>
<dbReference type="InterPro" id="IPR041467">
    <property type="entry name" value="Sco4008_C"/>
</dbReference>
<keyword evidence="1 2" id="KW-0238">DNA-binding</keyword>
<dbReference type="EMBL" id="RBKS01000001">
    <property type="protein sequence ID" value="RKR73415.1"/>
    <property type="molecule type" value="Genomic_DNA"/>
</dbReference>
<name>A0A495IE58_9MICO</name>
<dbReference type="GO" id="GO:0006355">
    <property type="term" value="P:regulation of DNA-templated transcription"/>
    <property type="evidence" value="ECO:0007669"/>
    <property type="project" value="UniProtKB-ARBA"/>
</dbReference>
<dbReference type="Pfam" id="PF00440">
    <property type="entry name" value="TetR_N"/>
    <property type="match status" value="1"/>
</dbReference>
<dbReference type="PRINTS" id="PR00455">
    <property type="entry name" value="HTHTETR"/>
</dbReference>
<dbReference type="InterPro" id="IPR036271">
    <property type="entry name" value="Tet_transcr_reg_TetR-rel_C_sf"/>
</dbReference>
<dbReference type="RefSeq" id="WP_121368283.1">
    <property type="nucleotide sequence ID" value="NZ_RBKS01000001.1"/>
</dbReference>
<evidence type="ECO:0000256" key="2">
    <source>
        <dbReference type="PROSITE-ProRule" id="PRU00335"/>
    </source>
</evidence>
<evidence type="ECO:0000256" key="1">
    <source>
        <dbReference type="ARBA" id="ARBA00023125"/>
    </source>
</evidence>
<evidence type="ECO:0000313" key="5">
    <source>
        <dbReference type="Proteomes" id="UP000280008"/>
    </source>
</evidence>
<gene>
    <name evidence="4" type="ORF">C8E83_0507</name>
</gene>